<evidence type="ECO:0000313" key="1">
    <source>
        <dbReference type="EMBL" id="PNL91887.1"/>
    </source>
</evidence>
<dbReference type="RefSeq" id="WP_083069233.1">
    <property type="nucleotide sequence ID" value="NZ_JALXKY010000001.1"/>
</dbReference>
<sequence length="291" mass="34058">MSNWKPINIIKWGQLRQEDFLYGSQIRYSTDSELLYWENTLMPSGKVIHEWSSRVHYQETREPIQLPTLVPGNHYALQAVVSNNVEGKLKIKIAFYNYHHNLIQEIFFDLNQIEFSIPSQCLFYKVTLINAGLDNFIFRELVLYEEDKKIQTLVNAKLWRNTLQHIDLNKDVLNIQITGREPVTGRVITEIEDSRFSDQAISLLTTAIKYRETCITKEIKEIVKEFPSLELVNLLFVEKKNINIWQIVKDLKEEGITPNLYSLTNGQADRDDLMLPLYKRTYMPLDIGKGC</sequence>
<dbReference type="GO" id="GO:0015031">
    <property type="term" value="P:protein transport"/>
    <property type="evidence" value="ECO:0007669"/>
    <property type="project" value="InterPro"/>
</dbReference>
<dbReference type="AlphaFoldDB" id="A0A2J9PNJ1"/>
<dbReference type="Proteomes" id="UP000192813">
    <property type="component" value="Unassembled WGS sequence"/>
</dbReference>
<organism evidence="1 2">
    <name type="scientific">Aerococcus viridans</name>
    <dbReference type="NCBI Taxonomy" id="1377"/>
    <lineage>
        <taxon>Bacteria</taxon>
        <taxon>Bacillati</taxon>
        <taxon>Bacillota</taxon>
        <taxon>Bacilli</taxon>
        <taxon>Lactobacillales</taxon>
        <taxon>Aerococcaceae</taxon>
        <taxon>Aerococcus</taxon>
    </lineage>
</organism>
<dbReference type="EMBL" id="NBTM02000001">
    <property type="protein sequence ID" value="PNL91887.1"/>
    <property type="molecule type" value="Genomic_DNA"/>
</dbReference>
<comment type="caution">
    <text evidence="1">The sequence shown here is derived from an EMBL/GenBank/DDBJ whole genome shotgun (WGS) entry which is preliminary data.</text>
</comment>
<dbReference type="NCBIfam" id="TIGR03711">
    <property type="entry name" value="acc_sec_asp3"/>
    <property type="match status" value="1"/>
</dbReference>
<accession>A0A2J9PNJ1</accession>
<name>A0A2J9PNJ1_9LACT</name>
<dbReference type="Pfam" id="PF15432">
    <property type="entry name" value="Sec-ASP3"/>
    <property type="match status" value="1"/>
</dbReference>
<gene>
    <name evidence="1" type="primary">asp3</name>
    <name evidence="1" type="ORF">A6J77_006480</name>
</gene>
<proteinExistence type="predicted"/>
<dbReference type="InterPro" id="IPR022259">
    <property type="entry name" value="Acessory_Sec_prot_Asp3"/>
</dbReference>
<protein>
    <submittedName>
        <fullName evidence="1">Accessory Sec system protein Asp3</fullName>
    </submittedName>
</protein>
<reference evidence="2" key="1">
    <citation type="submission" date="2017-12" db="EMBL/GenBank/DDBJ databases">
        <title>FDA dAtabase for Regulatory Grade micrObial Sequences (FDA-ARGOS): Supporting development and validation of Infectious Disease Dx tests.</title>
        <authorList>
            <person name="Hoffmann M."/>
            <person name="Allard M."/>
            <person name="Evans P."/>
            <person name="Brown E."/>
            <person name="Tallon L."/>
            <person name="Sadzewicz L."/>
            <person name="Sengamalay N."/>
            <person name="Ott S."/>
            <person name="Godinez A."/>
            <person name="Nagaraj S."/>
            <person name="Vavikolanu K."/>
            <person name="Aluvathingal J."/>
            <person name="Nadendla S."/>
            <person name="Sichtig H."/>
        </authorList>
    </citation>
    <scope>NUCLEOTIDE SEQUENCE [LARGE SCALE GENOMIC DNA]</scope>
    <source>
        <strain evidence="2">FDAARGOS_249</strain>
    </source>
</reference>
<evidence type="ECO:0000313" key="2">
    <source>
        <dbReference type="Proteomes" id="UP000192813"/>
    </source>
</evidence>